<dbReference type="PANTHER" id="PTHR48100">
    <property type="entry name" value="BROAD-SPECIFICITY PHOSPHATASE YOR283W-RELATED"/>
    <property type="match status" value="1"/>
</dbReference>
<name>A0AB35U7H6_9FIRM</name>
<dbReference type="GO" id="GO:0005737">
    <property type="term" value="C:cytoplasm"/>
    <property type="evidence" value="ECO:0007669"/>
    <property type="project" value="TreeGrafter"/>
</dbReference>
<dbReference type="InterPro" id="IPR050275">
    <property type="entry name" value="PGM_Phosphatase"/>
</dbReference>
<dbReference type="RefSeq" id="WP_370596301.1">
    <property type="nucleotide sequence ID" value="NZ_JALBUR010000021.1"/>
</dbReference>
<dbReference type="CDD" id="cd07067">
    <property type="entry name" value="HP_PGM_like"/>
    <property type="match status" value="1"/>
</dbReference>
<organism evidence="1 2">
    <name type="scientific">Grylomicrobium aquisgranensis</name>
    <dbReference type="NCBI Taxonomy" id="2926318"/>
    <lineage>
        <taxon>Bacteria</taxon>
        <taxon>Bacillati</taxon>
        <taxon>Bacillota</taxon>
        <taxon>Erysipelotrichia</taxon>
        <taxon>Erysipelotrichales</taxon>
        <taxon>Erysipelotrichaceae</taxon>
        <taxon>Grylomicrobium</taxon>
    </lineage>
</organism>
<dbReference type="PANTHER" id="PTHR48100:SF1">
    <property type="entry name" value="HISTIDINE PHOSPHATASE FAMILY PROTEIN-RELATED"/>
    <property type="match status" value="1"/>
</dbReference>
<dbReference type="GO" id="GO:0016791">
    <property type="term" value="F:phosphatase activity"/>
    <property type="evidence" value="ECO:0007669"/>
    <property type="project" value="TreeGrafter"/>
</dbReference>
<dbReference type="SMART" id="SM00855">
    <property type="entry name" value="PGAM"/>
    <property type="match status" value="1"/>
</dbReference>
<proteinExistence type="predicted"/>
<dbReference type="InterPro" id="IPR029033">
    <property type="entry name" value="His_PPase_superfam"/>
</dbReference>
<dbReference type="AlphaFoldDB" id="A0AB35U7H6"/>
<accession>A0AB35U7H6</accession>
<reference evidence="1 2" key="1">
    <citation type="submission" date="2022-03" db="EMBL/GenBank/DDBJ databases">
        <title>Novel taxa within the pig intestine.</title>
        <authorList>
            <person name="Wylensek D."/>
            <person name="Bishof K."/>
            <person name="Afrizal A."/>
            <person name="Clavel T."/>
        </authorList>
    </citation>
    <scope>NUCLEOTIDE SEQUENCE [LARGE SCALE GENOMIC DNA]</scope>
    <source>
        <strain evidence="1 2">CLA-KB-P133</strain>
    </source>
</reference>
<keyword evidence="2" id="KW-1185">Reference proteome</keyword>
<dbReference type="SUPFAM" id="SSF53254">
    <property type="entry name" value="Phosphoglycerate mutase-like"/>
    <property type="match status" value="1"/>
</dbReference>
<sequence length="240" mass="28030">MRILIIRHGEPDYAHDCLTEKGWREAQYLAKRLAKEQIDWFYVSPMGRAQQTASCTLQAMNREAETLDWLREFQVPVIHTGDTVPTRPWDWIPSVWVKDERFFDKECWTQNPAFEQADLKEKYDHVIACFDALLEKHGYRRDGYLYDAVDSSHETIALFCHFGLECVLLSHLLNVSPMVLWHGFCAAPTSVTEVWTEEREQGTASFRISKFGDISHLYVHGEQPSFMARYCECYGDVQEH</sequence>
<dbReference type="EMBL" id="JALBUR010000021">
    <property type="protein sequence ID" value="MDX8420061.1"/>
    <property type="molecule type" value="Genomic_DNA"/>
</dbReference>
<dbReference type="Pfam" id="PF00300">
    <property type="entry name" value="His_Phos_1"/>
    <property type="match status" value="1"/>
</dbReference>
<protein>
    <submittedName>
        <fullName evidence="1">Histidine phosphatase family protein</fullName>
    </submittedName>
</protein>
<comment type="caution">
    <text evidence="1">The sequence shown here is derived from an EMBL/GenBank/DDBJ whole genome shotgun (WGS) entry which is preliminary data.</text>
</comment>
<evidence type="ECO:0000313" key="1">
    <source>
        <dbReference type="EMBL" id="MDX8420061.1"/>
    </source>
</evidence>
<gene>
    <name evidence="1" type="ORF">MOZ60_08135</name>
</gene>
<dbReference type="Proteomes" id="UP001286174">
    <property type="component" value="Unassembled WGS sequence"/>
</dbReference>
<dbReference type="InterPro" id="IPR013078">
    <property type="entry name" value="His_Pase_superF_clade-1"/>
</dbReference>
<evidence type="ECO:0000313" key="2">
    <source>
        <dbReference type="Proteomes" id="UP001286174"/>
    </source>
</evidence>
<dbReference type="Gene3D" id="3.40.50.1240">
    <property type="entry name" value="Phosphoglycerate mutase-like"/>
    <property type="match status" value="1"/>
</dbReference>